<accession>A0A2B7X8S4</accession>
<name>A0A2B7X8S4_9EURO</name>
<gene>
    <name evidence="1" type="ORF">GX51_03082</name>
</gene>
<reference evidence="1 2" key="1">
    <citation type="submission" date="2017-10" db="EMBL/GenBank/DDBJ databases">
        <title>Comparative genomics in systemic dimorphic fungi from Ajellomycetaceae.</title>
        <authorList>
            <person name="Munoz J.F."/>
            <person name="Mcewen J.G."/>
            <person name="Clay O.K."/>
            <person name="Cuomo C.A."/>
        </authorList>
    </citation>
    <scope>NUCLEOTIDE SEQUENCE [LARGE SCALE GENOMIC DNA]</scope>
    <source>
        <strain evidence="1 2">UAMH130</strain>
    </source>
</reference>
<dbReference type="STRING" id="2060905.A0A2B7X8S4"/>
<evidence type="ECO:0000313" key="2">
    <source>
        <dbReference type="Proteomes" id="UP000224080"/>
    </source>
</evidence>
<dbReference type="Proteomes" id="UP000224080">
    <property type="component" value="Unassembled WGS sequence"/>
</dbReference>
<dbReference type="AlphaFoldDB" id="A0A2B7X8S4"/>
<sequence length="827" mass="92820">MTISDSIQPHSHRPRTSQLVLDEANWFIRQPVLFNRMSRCRHRLYQALQQHGTAKPDHIWINDELVYEGFSRLARHHKRYGSSVPGPLEAQKRLSRRRHAALALMGSSSPAVDPAILFGRLAQQNSDGHSVGANPRSLQAQDAFPYLYNDAPPVPRPWVDDSTQSSQFDSIPNSSVPTSTPSYEFCKNHLSSSAWTSSSLDEFRQHVTVLGLDLRERPLISRTALSELLLVQNRISRSKRWDIGDLYDFFRDPFLNVPAAENYVTLVEYCVMHTERKSRLYAHFRFLKRSIMLGLVPVEEICKIIKLIPSIKTKTPAHGKSTIGKANWGDVAAFYQAIWEGLKSSAVLAPSNLGRETLALWVEEILKASPPGRLSQLGMNVIHTLDGPGTSGSTLLADVLLRRIILTAASVPKSAITDIANDTLHEILSYTKALVDSCSPESAVAQILSITKLLVFSPIYNKWSAQSLYIWYWTLSRLDNDLVLFSATSRSSFDSVSSLASPPLENNALNVPNQLKHLLEMWVVAVLGHTSDSYTILDFRRRNVFRRLLSSFGRTSGEFRGTDILTRLRIYLQDCRLHDLPATDLLLSNAADIEFAKAQKQFHWSKQNGHTGGPKSLDPTIKSKLLDPTHNLRTIKEILPYFSMYTRNHAAVYSTFDQLAKVTDVTSPSFIHQVISFTEAGSIPRSAVLRLLRCHTPLKVALSRCWQEPAVTYAEGEPGTPPPDSCLYPNPIECLRMLHILALVFSCTTTVTPATSWRLTQWVHLFIVQHHGPVSPILTRALFQAGVTRYREAGKPVPKRRYAYIMEKIREAEGLAVANALLDAELV</sequence>
<organism evidence="1 2">
    <name type="scientific">Blastomyces parvus</name>
    <dbReference type="NCBI Taxonomy" id="2060905"/>
    <lineage>
        <taxon>Eukaryota</taxon>
        <taxon>Fungi</taxon>
        <taxon>Dikarya</taxon>
        <taxon>Ascomycota</taxon>
        <taxon>Pezizomycotina</taxon>
        <taxon>Eurotiomycetes</taxon>
        <taxon>Eurotiomycetidae</taxon>
        <taxon>Onygenales</taxon>
        <taxon>Ajellomycetaceae</taxon>
        <taxon>Blastomyces</taxon>
    </lineage>
</organism>
<comment type="caution">
    <text evidence="1">The sequence shown here is derived from an EMBL/GenBank/DDBJ whole genome shotgun (WGS) entry which is preliminary data.</text>
</comment>
<dbReference type="OrthoDB" id="2013972at2759"/>
<keyword evidence="2" id="KW-1185">Reference proteome</keyword>
<dbReference type="EMBL" id="PDNC01000032">
    <property type="protein sequence ID" value="PGH05183.1"/>
    <property type="molecule type" value="Genomic_DNA"/>
</dbReference>
<evidence type="ECO:0000313" key="1">
    <source>
        <dbReference type="EMBL" id="PGH05183.1"/>
    </source>
</evidence>
<proteinExistence type="predicted"/>
<protein>
    <submittedName>
        <fullName evidence="1">Uncharacterized protein</fullName>
    </submittedName>
</protein>